<organism evidence="2 3">
    <name type="scientific">Lolium multiflorum</name>
    <name type="common">Italian ryegrass</name>
    <name type="synonym">Lolium perenne subsp. multiflorum</name>
    <dbReference type="NCBI Taxonomy" id="4521"/>
    <lineage>
        <taxon>Eukaryota</taxon>
        <taxon>Viridiplantae</taxon>
        <taxon>Streptophyta</taxon>
        <taxon>Embryophyta</taxon>
        <taxon>Tracheophyta</taxon>
        <taxon>Spermatophyta</taxon>
        <taxon>Magnoliopsida</taxon>
        <taxon>Liliopsida</taxon>
        <taxon>Poales</taxon>
        <taxon>Poaceae</taxon>
        <taxon>BOP clade</taxon>
        <taxon>Pooideae</taxon>
        <taxon>Poodae</taxon>
        <taxon>Poeae</taxon>
        <taxon>Poeae Chloroplast Group 2 (Poeae type)</taxon>
        <taxon>Loliodinae</taxon>
        <taxon>Loliinae</taxon>
        <taxon>Lolium</taxon>
    </lineage>
</organism>
<sequence length="172" mass="19227">MLEACHAEMKCKFKKLSHVRLWGSNPQAFVKQALSRKVVHLVAFKIVIIKLKRIAQASYAHPLRAFCAIVDATASADQAQTPESSMAVADLGSTEWERSKISSQDINLLKKLGISKKPKVCFPSEESYPTPPMGYRVSFVDHLIRGLSAPIHPFLRGLLFVYGLQLHHLSPY</sequence>
<accession>A0AAD8VGB2</accession>
<comment type="caution">
    <text evidence="2">The sequence shown here is derived from an EMBL/GenBank/DDBJ whole genome shotgun (WGS) entry which is preliminary data.</text>
</comment>
<evidence type="ECO:0000313" key="2">
    <source>
        <dbReference type="EMBL" id="KAK1605359.1"/>
    </source>
</evidence>
<dbReference type="EMBL" id="JAUUTY010000007">
    <property type="protein sequence ID" value="KAK1605359.1"/>
    <property type="molecule type" value="Genomic_DNA"/>
</dbReference>
<protein>
    <recommendedName>
        <fullName evidence="1">Transposase (putative) gypsy type domain-containing protein</fullName>
    </recommendedName>
</protein>
<dbReference type="Pfam" id="PF04195">
    <property type="entry name" value="Transposase_28"/>
    <property type="match status" value="1"/>
</dbReference>
<dbReference type="InterPro" id="IPR007321">
    <property type="entry name" value="Transposase_28"/>
</dbReference>
<dbReference type="PANTHER" id="PTHR33026:SF7">
    <property type="entry name" value="OS03G0100275 PROTEIN"/>
    <property type="match status" value="1"/>
</dbReference>
<name>A0AAD8VGB2_LOLMU</name>
<proteinExistence type="predicted"/>
<evidence type="ECO:0000259" key="1">
    <source>
        <dbReference type="Pfam" id="PF04195"/>
    </source>
</evidence>
<feature type="domain" description="Transposase (putative) gypsy type" evidence="1">
    <location>
        <begin position="137"/>
        <end position="171"/>
    </location>
</feature>
<dbReference type="Proteomes" id="UP001231189">
    <property type="component" value="Unassembled WGS sequence"/>
</dbReference>
<keyword evidence="3" id="KW-1185">Reference proteome</keyword>
<gene>
    <name evidence="2" type="ORF">QYE76_029032</name>
</gene>
<reference evidence="2" key="1">
    <citation type="submission" date="2023-07" db="EMBL/GenBank/DDBJ databases">
        <title>A chromosome-level genome assembly of Lolium multiflorum.</title>
        <authorList>
            <person name="Chen Y."/>
            <person name="Copetti D."/>
            <person name="Kolliker R."/>
            <person name="Studer B."/>
        </authorList>
    </citation>
    <scope>NUCLEOTIDE SEQUENCE</scope>
    <source>
        <strain evidence="2">02402/16</strain>
        <tissue evidence="2">Leaf</tissue>
    </source>
</reference>
<dbReference type="AlphaFoldDB" id="A0AAD8VGB2"/>
<dbReference type="PANTHER" id="PTHR33026">
    <property type="entry name" value="OS06G0360600 PROTEIN"/>
    <property type="match status" value="1"/>
</dbReference>
<evidence type="ECO:0000313" key="3">
    <source>
        <dbReference type="Proteomes" id="UP001231189"/>
    </source>
</evidence>